<dbReference type="GO" id="GO:0009736">
    <property type="term" value="P:cytokinin-activated signaling pathway"/>
    <property type="evidence" value="ECO:0007669"/>
    <property type="project" value="UniProtKB-KW"/>
</dbReference>
<evidence type="ECO:0000259" key="9">
    <source>
        <dbReference type="PROSITE" id="PS50894"/>
    </source>
</evidence>
<evidence type="ECO:0000256" key="8">
    <source>
        <dbReference type="PROSITE-ProRule" id="PRU00110"/>
    </source>
</evidence>
<keyword evidence="5" id="KW-0007">Acetylation</keyword>
<proteinExistence type="predicted"/>
<dbReference type="PANTHER" id="PTHR32278:SF138">
    <property type="entry name" value="F-BOX PROTEIN PP2-B11"/>
    <property type="match status" value="1"/>
</dbReference>
<keyword evidence="3" id="KW-0963">Cytoplasm</keyword>
<comment type="caution">
    <text evidence="8">Lacks conserved residue(s) required for the propagation of feature annotation.</text>
</comment>
<keyword evidence="4" id="KW-0932">Cytokinin signaling pathway</keyword>
<dbReference type="Pfam" id="PF01627">
    <property type="entry name" value="Hpt"/>
    <property type="match status" value="1"/>
</dbReference>
<evidence type="ECO:0000313" key="10">
    <source>
        <dbReference type="EMBL" id="CAD5317714.1"/>
    </source>
</evidence>
<evidence type="ECO:0000256" key="4">
    <source>
        <dbReference type="ARBA" id="ARBA00022864"/>
    </source>
</evidence>
<gene>
    <name evidence="10" type="ORF">AT9943_LOCUS5979</name>
</gene>
<accession>A0A7G2E7G4</accession>
<dbReference type="InterPro" id="IPR025886">
    <property type="entry name" value="PP2-like"/>
</dbReference>
<evidence type="ECO:0000256" key="5">
    <source>
        <dbReference type="ARBA" id="ARBA00022990"/>
    </source>
</evidence>
<dbReference type="Gene3D" id="1.20.120.160">
    <property type="entry name" value="HPT domain"/>
    <property type="match status" value="1"/>
</dbReference>
<feature type="domain" description="HPt" evidence="9">
    <location>
        <begin position="41"/>
        <end position="137"/>
    </location>
</feature>
<organism evidence="10 11">
    <name type="scientific">Arabidopsis thaliana</name>
    <name type="common">Mouse-ear cress</name>
    <dbReference type="NCBI Taxonomy" id="3702"/>
    <lineage>
        <taxon>Eukaryota</taxon>
        <taxon>Viridiplantae</taxon>
        <taxon>Streptophyta</taxon>
        <taxon>Embryophyta</taxon>
        <taxon>Tracheophyta</taxon>
        <taxon>Spermatophyta</taxon>
        <taxon>Magnoliopsida</taxon>
        <taxon>eudicotyledons</taxon>
        <taxon>Gunneridae</taxon>
        <taxon>Pentapetalae</taxon>
        <taxon>rosids</taxon>
        <taxon>malvids</taxon>
        <taxon>Brassicales</taxon>
        <taxon>Brassicaceae</taxon>
        <taxon>Camelineae</taxon>
        <taxon>Arabidopsis</taxon>
    </lineage>
</organism>
<dbReference type="AlphaFoldDB" id="A0A7G2E7G4"/>
<dbReference type="EMBL" id="LR881466">
    <property type="protein sequence ID" value="CAD5317714.1"/>
    <property type="molecule type" value="Genomic_DNA"/>
</dbReference>
<evidence type="ECO:0000256" key="1">
    <source>
        <dbReference type="ARBA" id="ARBA00004123"/>
    </source>
</evidence>
<dbReference type="Pfam" id="PF14299">
    <property type="entry name" value="PP2"/>
    <property type="match status" value="1"/>
</dbReference>
<dbReference type="GO" id="GO:0000160">
    <property type="term" value="P:phosphorelay signal transduction system"/>
    <property type="evidence" value="ECO:0007669"/>
    <property type="project" value="UniProtKB-KW"/>
</dbReference>
<dbReference type="PANTHER" id="PTHR32278">
    <property type="entry name" value="F-BOX DOMAIN-CONTAINING PROTEIN"/>
    <property type="match status" value="1"/>
</dbReference>
<evidence type="ECO:0000256" key="3">
    <source>
        <dbReference type="ARBA" id="ARBA00022490"/>
    </source>
</evidence>
<dbReference type="Proteomes" id="UP000516314">
    <property type="component" value="Chromosome 1"/>
</dbReference>
<dbReference type="FunFam" id="1.20.120.160:FF:000001">
    <property type="entry name" value="Histidine-containing phosphotransfer protein 1"/>
    <property type="match status" value="1"/>
</dbReference>
<protein>
    <submittedName>
        <fullName evidence="10">(thale cress) hypothetical protein</fullName>
    </submittedName>
</protein>
<dbReference type="SUPFAM" id="SSF47226">
    <property type="entry name" value="Histidine-containing phosphotransfer domain, HPT domain"/>
    <property type="match status" value="1"/>
</dbReference>
<evidence type="ECO:0000256" key="7">
    <source>
        <dbReference type="ARBA" id="ARBA00023242"/>
    </source>
</evidence>
<dbReference type="GO" id="GO:0005829">
    <property type="term" value="C:cytosol"/>
    <property type="evidence" value="ECO:0007669"/>
    <property type="project" value="UniProtKB-SubCell"/>
</dbReference>
<keyword evidence="6" id="KW-0902">Two-component regulatory system</keyword>
<evidence type="ECO:0000313" key="11">
    <source>
        <dbReference type="Proteomes" id="UP000516314"/>
    </source>
</evidence>
<comment type="subcellular location">
    <subcellularLocation>
        <location evidence="2">Cytoplasm</location>
        <location evidence="2">Cytosol</location>
    </subcellularLocation>
    <subcellularLocation>
        <location evidence="1">Nucleus</location>
    </subcellularLocation>
</comment>
<reference evidence="10 11" key="1">
    <citation type="submission" date="2020-09" db="EMBL/GenBank/DDBJ databases">
        <authorList>
            <person name="Ashkenazy H."/>
        </authorList>
    </citation>
    <scope>NUCLEOTIDE SEQUENCE [LARGE SCALE GENOMIC DNA]</scope>
    <source>
        <strain evidence="11">cv. Cdm-0</strain>
    </source>
</reference>
<sequence length="379" mass="43300">MLGLGVDRLQADINRLLASLFHQGVLDEQFLQLQQLQDETSPNFVYDVINIYFDESEKLLRNLRLLLMDREFSDYKKIGLHLNQLVGSSSSIGARRVRNVCVAFRSASELSNRPGCLRGLEVVEHEYHYLKNMMHELFQLEQQRILAAGVRYPISAAGSDDVWNHFLPADFPAGFAAPAGLPTRKQLFFSLVDNPLLINGTLLSFSLERKSGNKCYMMAARALNIVWGHEQRYWHWISLPNTRFGEVAELIMVWWLEITGKINITLLSDDTLYAAYFVFKWNHSPYGFRQPVETSLVLADTESTDNVVQPSMISLMQDSGGEEGQSPVLRRDGWYEVELGQFFKRRGDLGEIEMSLKETKGPYEKKGLIVYGIEIRPVP</sequence>
<dbReference type="PROSITE" id="PS50894">
    <property type="entry name" value="HPT"/>
    <property type="match status" value="1"/>
</dbReference>
<dbReference type="GO" id="GO:0005634">
    <property type="term" value="C:nucleus"/>
    <property type="evidence" value="ECO:0007669"/>
    <property type="project" value="UniProtKB-SubCell"/>
</dbReference>
<evidence type="ECO:0000256" key="6">
    <source>
        <dbReference type="ARBA" id="ARBA00023012"/>
    </source>
</evidence>
<dbReference type="InterPro" id="IPR008207">
    <property type="entry name" value="Sig_transdc_His_kin_Hpt_dom"/>
</dbReference>
<dbReference type="InterPro" id="IPR036641">
    <property type="entry name" value="HPT_dom_sf"/>
</dbReference>
<name>A0A7G2E7G4_ARATH</name>
<keyword evidence="7" id="KW-0539">Nucleus</keyword>
<evidence type="ECO:0000256" key="2">
    <source>
        <dbReference type="ARBA" id="ARBA00004514"/>
    </source>
</evidence>